<protein>
    <submittedName>
        <fullName evidence="2">Uncharacterized protein</fullName>
    </submittedName>
</protein>
<feature type="region of interest" description="Disordered" evidence="1">
    <location>
        <begin position="1"/>
        <end position="199"/>
    </location>
</feature>
<sequence>MNLNQHASSTQEPEVCSSGKQPADDMIGGRGRCGGDVEPCSTGSGGSRAPTPRRRAWGSYILHGDYYESDDGDGDDDGDNDERGQQSPELDGADRSRRCSGSVPIAALLDDAKYRPAQSNEDSERVHGGDEDEDGAYGKRRRKCRRSHEPLASIKRRCYGHATRQRPPNTTRSVPSDRTPVPRMLSPSSSYTTSDDSDTGHDFATFQEWQLDNVILKRVVLDGVATFQLQFDCDVYSNFLLELKEGEDGQSSQQLTWSEIYRRFNARFPGRRSYGSLQVHYCTKLKGREEP</sequence>
<keyword evidence="3" id="KW-1185">Reference proteome</keyword>
<proteinExistence type="predicted"/>
<evidence type="ECO:0000256" key="1">
    <source>
        <dbReference type="SAM" id="MobiDB-lite"/>
    </source>
</evidence>
<feature type="compositionally biased region" description="Acidic residues" evidence="1">
    <location>
        <begin position="67"/>
        <end position="80"/>
    </location>
</feature>
<organism evidence="2 3">
    <name type="scientific">Dactylonectria macrodidyma</name>
    <dbReference type="NCBI Taxonomy" id="307937"/>
    <lineage>
        <taxon>Eukaryota</taxon>
        <taxon>Fungi</taxon>
        <taxon>Dikarya</taxon>
        <taxon>Ascomycota</taxon>
        <taxon>Pezizomycotina</taxon>
        <taxon>Sordariomycetes</taxon>
        <taxon>Hypocreomycetidae</taxon>
        <taxon>Hypocreales</taxon>
        <taxon>Nectriaceae</taxon>
        <taxon>Dactylonectria</taxon>
    </lineage>
</organism>
<dbReference type="Proteomes" id="UP000738349">
    <property type="component" value="Unassembled WGS sequence"/>
</dbReference>
<reference evidence="2" key="1">
    <citation type="journal article" date="2021" name="Nat. Commun.">
        <title>Genetic determinants of endophytism in the Arabidopsis root mycobiome.</title>
        <authorList>
            <person name="Mesny F."/>
            <person name="Miyauchi S."/>
            <person name="Thiergart T."/>
            <person name="Pickel B."/>
            <person name="Atanasova L."/>
            <person name="Karlsson M."/>
            <person name="Huettel B."/>
            <person name="Barry K.W."/>
            <person name="Haridas S."/>
            <person name="Chen C."/>
            <person name="Bauer D."/>
            <person name="Andreopoulos W."/>
            <person name="Pangilinan J."/>
            <person name="LaButti K."/>
            <person name="Riley R."/>
            <person name="Lipzen A."/>
            <person name="Clum A."/>
            <person name="Drula E."/>
            <person name="Henrissat B."/>
            <person name="Kohler A."/>
            <person name="Grigoriev I.V."/>
            <person name="Martin F.M."/>
            <person name="Hacquard S."/>
        </authorList>
    </citation>
    <scope>NUCLEOTIDE SEQUENCE</scope>
    <source>
        <strain evidence="2">MPI-CAGE-AT-0147</strain>
    </source>
</reference>
<feature type="compositionally biased region" description="Polar residues" evidence="1">
    <location>
        <begin position="1"/>
        <end position="12"/>
    </location>
</feature>
<dbReference type="OrthoDB" id="5153959at2759"/>
<dbReference type="EMBL" id="JAGMUV010000028">
    <property type="protein sequence ID" value="KAH7117502.1"/>
    <property type="molecule type" value="Genomic_DNA"/>
</dbReference>
<evidence type="ECO:0000313" key="2">
    <source>
        <dbReference type="EMBL" id="KAH7117502.1"/>
    </source>
</evidence>
<feature type="compositionally biased region" description="Polar residues" evidence="1">
    <location>
        <begin position="166"/>
        <end position="176"/>
    </location>
</feature>
<accession>A0A9P9DEH3</accession>
<comment type="caution">
    <text evidence="2">The sequence shown here is derived from an EMBL/GenBank/DDBJ whole genome shotgun (WGS) entry which is preliminary data.</text>
</comment>
<dbReference type="AlphaFoldDB" id="A0A9P9DEH3"/>
<gene>
    <name evidence="2" type="ORF">EDB81DRAFT_916393</name>
</gene>
<name>A0A9P9DEH3_9HYPO</name>
<evidence type="ECO:0000313" key="3">
    <source>
        <dbReference type="Proteomes" id="UP000738349"/>
    </source>
</evidence>